<dbReference type="GO" id="GO:0004888">
    <property type="term" value="F:transmembrane signaling receptor activity"/>
    <property type="evidence" value="ECO:0007669"/>
    <property type="project" value="InterPro"/>
</dbReference>
<dbReference type="GO" id="GO:0005230">
    <property type="term" value="F:extracellular ligand-gated monoatomic ion channel activity"/>
    <property type="evidence" value="ECO:0007669"/>
    <property type="project" value="InterPro"/>
</dbReference>
<name>A0AAD9NPF1_RIDPI</name>
<evidence type="ECO:0000256" key="10">
    <source>
        <dbReference type="ARBA" id="ARBA00023303"/>
    </source>
</evidence>
<evidence type="ECO:0000256" key="8">
    <source>
        <dbReference type="ARBA" id="ARBA00023065"/>
    </source>
</evidence>
<keyword evidence="10" id="KW-0407">Ion channel</keyword>
<comment type="subcellular location">
    <subcellularLocation>
        <location evidence="2">Cell membrane</location>
    </subcellularLocation>
    <subcellularLocation>
        <location evidence="1">Membrane</location>
        <topology evidence="1">Multi-pass membrane protein</topology>
    </subcellularLocation>
</comment>
<dbReference type="Pfam" id="PF02932">
    <property type="entry name" value="Neur_chan_memb"/>
    <property type="match status" value="1"/>
</dbReference>
<dbReference type="InterPro" id="IPR038050">
    <property type="entry name" value="Neuro_actylchol_rec"/>
</dbReference>
<dbReference type="PRINTS" id="PR00253">
    <property type="entry name" value="GABAARECEPTR"/>
</dbReference>
<dbReference type="InterPro" id="IPR036734">
    <property type="entry name" value="Neur_chan_lig-bd_sf"/>
</dbReference>
<dbReference type="SUPFAM" id="SSF90112">
    <property type="entry name" value="Neurotransmitter-gated ion-channel transmembrane pore"/>
    <property type="match status" value="1"/>
</dbReference>
<feature type="transmembrane region" description="Helical" evidence="11">
    <location>
        <begin position="82"/>
        <end position="104"/>
    </location>
</feature>
<dbReference type="CDD" id="cd19049">
    <property type="entry name" value="LGIC_TM_anion"/>
    <property type="match status" value="1"/>
</dbReference>
<dbReference type="PANTHER" id="PTHR18945">
    <property type="entry name" value="NEUROTRANSMITTER GATED ION CHANNEL"/>
    <property type="match status" value="1"/>
</dbReference>
<proteinExistence type="predicted"/>
<evidence type="ECO:0000256" key="1">
    <source>
        <dbReference type="ARBA" id="ARBA00004141"/>
    </source>
</evidence>
<accession>A0AAD9NPF1</accession>
<evidence type="ECO:0000256" key="3">
    <source>
        <dbReference type="ARBA" id="ARBA00022448"/>
    </source>
</evidence>
<organism evidence="14 15">
    <name type="scientific">Ridgeia piscesae</name>
    <name type="common">Tubeworm</name>
    <dbReference type="NCBI Taxonomy" id="27915"/>
    <lineage>
        <taxon>Eukaryota</taxon>
        <taxon>Metazoa</taxon>
        <taxon>Spiralia</taxon>
        <taxon>Lophotrochozoa</taxon>
        <taxon>Annelida</taxon>
        <taxon>Polychaeta</taxon>
        <taxon>Sedentaria</taxon>
        <taxon>Canalipalpata</taxon>
        <taxon>Sabellida</taxon>
        <taxon>Siboglinidae</taxon>
        <taxon>Ridgeia</taxon>
    </lineage>
</organism>
<dbReference type="Gene3D" id="1.20.58.390">
    <property type="entry name" value="Neurotransmitter-gated ion-channel transmembrane domain"/>
    <property type="match status" value="1"/>
</dbReference>
<dbReference type="Gene3D" id="2.70.170.10">
    <property type="entry name" value="Neurotransmitter-gated ion-channel ligand-binding domain"/>
    <property type="match status" value="1"/>
</dbReference>
<dbReference type="InterPro" id="IPR006201">
    <property type="entry name" value="Neur_channel"/>
</dbReference>
<dbReference type="InterPro" id="IPR006202">
    <property type="entry name" value="Neur_chan_lig-bd"/>
</dbReference>
<dbReference type="Pfam" id="PF02931">
    <property type="entry name" value="Neur_chan_LBD"/>
    <property type="match status" value="1"/>
</dbReference>
<keyword evidence="8" id="KW-0406">Ion transport</keyword>
<dbReference type="InterPro" id="IPR006028">
    <property type="entry name" value="GABAA/Glycine_rcpt"/>
</dbReference>
<dbReference type="GO" id="GO:0005886">
    <property type="term" value="C:plasma membrane"/>
    <property type="evidence" value="ECO:0007669"/>
    <property type="project" value="UniProtKB-SubCell"/>
</dbReference>
<dbReference type="InterPro" id="IPR036719">
    <property type="entry name" value="Neuro-gated_channel_TM_sf"/>
</dbReference>
<keyword evidence="6" id="KW-0732">Signal</keyword>
<evidence type="ECO:0000256" key="2">
    <source>
        <dbReference type="ARBA" id="ARBA00004236"/>
    </source>
</evidence>
<keyword evidence="9 11" id="KW-0472">Membrane</keyword>
<evidence type="ECO:0000259" key="12">
    <source>
        <dbReference type="Pfam" id="PF02931"/>
    </source>
</evidence>
<dbReference type="InterPro" id="IPR006029">
    <property type="entry name" value="Neurotrans-gated_channel_TM"/>
</dbReference>
<feature type="domain" description="Neurotransmitter-gated ion-channel ligand-binding" evidence="12">
    <location>
        <begin position="1"/>
        <end position="55"/>
    </location>
</feature>
<evidence type="ECO:0000259" key="13">
    <source>
        <dbReference type="Pfam" id="PF02932"/>
    </source>
</evidence>
<evidence type="ECO:0000313" key="14">
    <source>
        <dbReference type="EMBL" id="KAK2177922.1"/>
    </source>
</evidence>
<dbReference type="SUPFAM" id="SSF63712">
    <property type="entry name" value="Nicotinic receptor ligand binding domain-like"/>
    <property type="match status" value="1"/>
</dbReference>
<dbReference type="EMBL" id="JAODUO010000571">
    <property type="protein sequence ID" value="KAK2177922.1"/>
    <property type="molecule type" value="Genomic_DNA"/>
</dbReference>
<keyword evidence="4" id="KW-1003">Cell membrane</keyword>
<evidence type="ECO:0008006" key="16">
    <source>
        <dbReference type="Google" id="ProtNLM"/>
    </source>
</evidence>
<evidence type="ECO:0000256" key="9">
    <source>
        <dbReference type="ARBA" id="ARBA00023136"/>
    </source>
</evidence>
<evidence type="ECO:0000256" key="5">
    <source>
        <dbReference type="ARBA" id="ARBA00022692"/>
    </source>
</evidence>
<reference evidence="14" key="1">
    <citation type="journal article" date="2023" name="Mol. Biol. Evol.">
        <title>Third-Generation Sequencing Reveals the Adaptive Role of the Epigenome in Three Deep-Sea Polychaetes.</title>
        <authorList>
            <person name="Perez M."/>
            <person name="Aroh O."/>
            <person name="Sun Y."/>
            <person name="Lan Y."/>
            <person name="Juniper S.K."/>
            <person name="Young C.R."/>
            <person name="Angers B."/>
            <person name="Qian P.Y."/>
        </authorList>
    </citation>
    <scope>NUCLEOTIDE SEQUENCE</scope>
    <source>
        <strain evidence="14">R07B-5</strain>
    </source>
</reference>
<keyword evidence="7 11" id="KW-1133">Transmembrane helix</keyword>
<keyword evidence="5 11" id="KW-0812">Transmembrane</keyword>
<dbReference type="AlphaFoldDB" id="A0AAD9NPF1"/>
<sequence>MKLSRFPMDNQTCRIALQSYAHAADEIIIMWDRYRQMELSEDITLSEFMLTKTTVGYCTANYSAGNHTCIYGEFQLNRQFQYYLVQTYIPTILIVILSWVSFWIDENAVPARITLGILTVLTMTSQSTVINQRLPRVSYIKVGESNLRACGIITPFSLCQVPSMLRSFCNCILKGKVPTIRRT</sequence>
<keyword evidence="15" id="KW-1185">Reference proteome</keyword>
<feature type="transmembrane region" description="Helical" evidence="11">
    <location>
        <begin position="110"/>
        <end position="130"/>
    </location>
</feature>
<evidence type="ECO:0000313" key="15">
    <source>
        <dbReference type="Proteomes" id="UP001209878"/>
    </source>
</evidence>
<dbReference type="Proteomes" id="UP001209878">
    <property type="component" value="Unassembled WGS sequence"/>
</dbReference>
<protein>
    <recommendedName>
        <fullName evidence="16">Neurotransmitter-gated ion-channel transmembrane region</fullName>
    </recommendedName>
</protein>
<evidence type="ECO:0000256" key="4">
    <source>
        <dbReference type="ARBA" id="ARBA00022475"/>
    </source>
</evidence>
<keyword evidence="3" id="KW-0813">Transport</keyword>
<gene>
    <name evidence="14" type="ORF">NP493_571g02017</name>
</gene>
<comment type="caution">
    <text evidence="14">The sequence shown here is derived from an EMBL/GenBank/DDBJ whole genome shotgun (WGS) entry which is preliminary data.</text>
</comment>
<feature type="domain" description="Neurotransmitter-gated ion-channel transmembrane" evidence="13">
    <location>
        <begin position="87"/>
        <end position="141"/>
    </location>
</feature>
<evidence type="ECO:0000256" key="6">
    <source>
        <dbReference type="ARBA" id="ARBA00022729"/>
    </source>
</evidence>
<evidence type="ECO:0000256" key="7">
    <source>
        <dbReference type="ARBA" id="ARBA00022989"/>
    </source>
</evidence>
<evidence type="ECO:0000256" key="11">
    <source>
        <dbReference type="SAM" id="Phobius"/>
    </source>
</evidence>